<dbReference type="EMBL" id="CACTIH010003428">
    <property type="protein sequence ID" value="CAA2977367.1"/>
    <property type="molecule type" value="Genomic_DNA"/>
</dbReference>
<sequence>MARPSSVSSLSGVGGPPGGLGFVVGVGWGAWRSIIPKWLTYHVRGRSLRCDTLAAVRVLRDKRVGGRRGSSSSGVAAARPCARASIWANRNRLRLRLRLRMAAGLAECKVRAPS</sequence>
<gene>
    <name evidence="1" type="ORF">OLEA9_A014631</name>
</gene>
<dbReference type="AlphaFoldDB" id="A0A8S0REK8"/>
<protein>
    <submittedName>
        <fullName evidence="1">Uncharacterized protein</fullName>
    </submittedName>
</protein>
<reference evidence="1 2" key="1">
    <citation type="submission" date="2019-12" db="EMBL/GenBank/DDBJ databases">
        <authorList>
            <person name="Alioto T."/>
            <person name="Alioto T."/>
            <person name="Gomez Garrido J."/>
        </authorList>
    </citation>
    <scope>NUCLEOTIDE SEQUENCE [LARGE SCALE GENOMIC DNA]</scope>
</reference>
<dbReference type="Proteomes" id="UP000594638">
    <property type="component" value="Unassembled WGS sequence"/>
</dbReference>
<evidence type="ECO:0000313" key="1">
    <source>
        <dbReference type="EMBL" id="CAA2977367.1"/>
    </source>
</evidence>
<evidence type="ECO:0000313" key="2">
    <source>
        <dbReference type="Proteomes" id="UP000594638"/>
    </source>
</evidence>
<organism evidence="1 2">
    <name type="scientific">Olea europaea subsp. europaea</name>
    <dbReference type="NCBI Taxonomy" id="158383"/>
    <lineage>
        <taxon>Eukaryota</taxon>
        <taxon>Viridiplantae</taxon>
        <taxon>Streptophyta</taxon>
        <taxon>Embryophyta</taxon>
        <taxon>Tracheophyta</taxon>
        <taxon>Spermatophyta</taxon>
        <taxon>Magnoliopsida</taxon>
        <taxon>eudicotyledons</taxon>
        <taxon>Gunneridae</taxon>
        <taxon>Pentapetalae</taxon>
        <taxon>asterids</taxon>
        <taxon>lamiids</taxon>
        <taxon>Lamiales</taxon>
        <taxon>Oleaceae</taxon>
        <taxon>Oleeae</taxon>
        <taxon>Olea</taxon>
    </lineage>
</organism>
<proteinExistence type="predicted"/>
<dbReference type="Gramene" id="OE9A014631T1">
    <property type="protein sequence ID" value="OE9A014631C1"/>
    <property type="gene ID" value="OE9A014631"/>
</dbReference>
<accession>A0A8S0REK8</accession>
<name>A0A8S0REK8_OLEEU</name>
<comment type="caution">
    <text evidence="1">The sequence shown here is derived from an EMBL/GenBank/DDBJ whole genome shotgun (WGS) entry which is preliminary data.</text>
</comment>
<keyword evidence="2" id="KW-1185">Reference proteome</keyword>